<dbReference type="PROSITE" id="PS50893">
    <property type="entry name" value="ABC_TRANSPORTER_2"/>
    <property type="match status" value="1"/>
</dbReference>
<keyword evidence="3" id="KW-0547">Nucleotide-binding</keyword>
<dbReference type="PANTHER" id="PTHR24221">
    <property type="entry name" value="ATP-BINDING CASSETTE SUB-FAMILY B"/>
    <property type="match status" value="1"/>
</dbReference>
<accession>A0A2A4CQ89</accession>
<dbReference type="GO" id="GO:0034775">
    <property type="term" value="P:glutathione transmembrane transport"/>
    <property type="evidence" value="ECO:0007669"/>
    <property type="project" value="InterPro"/>
</dbReference>
<dbReference type="InterPro" id="IPR003593">
    <property type="entry name" value="AAA+_ATPase"/>
</dbReference>
<comment type="subcellular location">
    <subcellularLocation>
        <location evidence="1">Cell membrane</location>
        <topology evidence="1">Multi-pass membrane protein</topology>
    </subcellularLocation>
</comment>
<organism evidence="10 11">
    <name type="scientific">Pseudothioclava arenosa</name>
    <dbReference type="NCBI Taxonomy" id="1795308"/>
    <lineage>
        <taxon>Bacteria</taxon>
        <taxon>Pseudomonadati</taxon>
        <taxon>Pseudomonadota</taxon>
        <taxon>Alphaproteobacteria</taxon>
        <taxon>Rhodobacterales</taxon>
        <taxon>Paracoccaceae</taxon>
        <taxon>Pseudothioclava</taxon>
    </lineage>
</organism>
<dbReference type="RefSeq" id="WP_096433903.1">
    <property type="nucleotide sequence ID" value="NZ_NTJD01000007.1"/>
</dbReference>
<evidence type="ECO:0000256" key="2">
    <source>
        <dbReference type="ARBA" id="ARBA00022692"/>
    </source>
</evidence>
<dbReference type="InterPro" id="IPR014223">
    <property type="entry name" value="ABC_CydC/D"/>
</dbReference>
<dbReference type="GO" id="GO:0034040">
    <property type="term" value="F:ATPase-coupled lipid transmembrane transporter activity"/>
    <property type="evidence" value="ECO:0007669"/>
    <property type="project" value="TreeGrafter"/>
</dbReference>
<feature type="domain" description="ABC transporter" evidence="8">
    <location>
        <begin position="339"/>
        <end position="551"/>
    </location>
</feature>
<evidence type="ECO:0000256" key="6">
    <source>
        <dbReference type="ARBA" id="ARBA00023136"/>
    </source>
</evidence>
<evidence type="ECO:0000256" key="1">
    <source>
        <dbReference type="ARBA" id="ARBA00004651"/>
    </source>
</evidence>
<feature type="transmembrane region" description="Helical" evidence="7">
    <location>
        <begin position="167"/>
        <end position="184"/>
    </location>
</feature>
<proteinExistence type="predicted"/>
<dbReference type="GO" id="GO:0005524">
    <property type="term" value="F:ATP binding"/>
    <property type="evidence" value="ECO:0007669"/>
    <property type="project" value="UniProtKB-KW"/>
</dbReference>
<dbReference type="PROSITE" id="PS50929">
    <property type="entry name" value="ABC_TM1F"/>
    <property type="match status" value="1"/>
</dbReference>
<dbReference type="Pfam" id="PF00005">
    <property type="entry name" value="ABC_tran"/>
    <property type="match status" value="1"/>
</dbReference>
<dbReference type="Pfam" id="PF00664">
    <property type="entry name" value="ABC_membrane"/>
    <property type="match status" value="1"/>
</dbReference>
<dbReference type="GO" id="GO:0140359">
    <property type="term" value="F:ABC-type transporter activity"/>
    <property type="evidence" value="ECO:0007669"/>
    <property type="project" value="InterPro"/>
</dbReference>
<dbReference type="GO" id="GO:0005886">
    <property type="term" value="C:plasma membrane"/>
    <property type="evidence" value="ECO:0007669"/>
    <property type="project" value="UniProtKB-SubCell"/>
</dbReference>
<dbReference type="GO" id="GO:0045454">
    <property type="term" value="P:cell redox homeostasis"/>
    <property type="evidence" value="ECO:0007669"/>
    <property type="project" value="InterPro"/>
</dbReference>
<dbReference type="EMBL" id="NTJD01000007">
    <property type="protein sequence ID" value="PCD76254.1"/>
    <property type="molecule type" value="Genomic_DNA"/>
</dbReference>
<evidence type="ECO:0000259" key="9">
    <source>
        <dbReference type="PROSITE" id="PS50929"/>
    </source>
</evidence>
<feature type="transmembrane region" description="Helical" evidence="7">
    <location>
        <begin position="139"/>
        <end position="161"/>
    </location>
</feature>
<name>A0A2A4CQ89_9RHOB</name>
<evidence type="ECO:0000256" key="7">
    <source>
        <dbReference type="SAM" id="Phobius"/>
    </source>
</evidence>
<keyword evidence="6 7" id="KW-0472">Membrane</keyword>
<feature type="transmembrane region" description="Helical" evidence="7">
    <location>
        <begin position="252"/>
        <end position="272"/>
    </location>
</feature>
<dbReference type="GO" id="GO:0016887">
    <property type="term" value="F:ATP hydrolysis activity"/>
    <property type="evidence" value="ECO:0007669"/>
    <property type="project" value="InterPro"/>
</dbReference>
<evidence type="ECO:0000259" key="8">
    <source>
        <dbReference type="PROSITE" id="PS50893"/>
    </source>
</evidence>
<dbReference type="InterPro" id="IPR027417">
    <property type="entry name" value="P-loop_NTPase"/>
</dbReference>
<dbReference type="SMART" id="SM00382">
    <property type="entry name" value="AAA"/>
    <property type="match status" value="1"/>
</dbReference>
<dbReference type="AlphaFoldDB" id="A0A2A4CQ89"/>
<evidence type="ECO:0000313" key="11">
    <source>
        <dbReference type="Proteomes" id="UP000243507"/>
    </source>
</evidence>
<keyword evidence="5 7" id="KW-1133">Transmembrane helix</keyword>
<dbReference type="InterPro" id="IPR017871">
    <property type="entry name" value="ABC_transporter-like_CS"/>
</dbReference>
<keyword evidence="4" id="KW-0067">ATP-binding</keyword>
<dbReference type="InterPro" id="IPR036640">
    <property type="entry name" value="ABC1_TM_sf"/>
</dbReference>
<sequence>MKPLLRIIRLLIRADRRAIAIGLLLSIVVLAMGAALLGLSGWFITASAAAGMAGLGTLFNFFAPSAMVRFLALGRTAARYGERLTTHDAVLRALGALRLRLLRGLLAQPYRATERLRAASVLNRVTADVDALDGALLRLVLPGLAGAAVIVLAAALVGWLVHPLVGAWVGAGYLLGPNLVFLAGQHRARRPSREAEAALQATRNRLVEMITAREDLTVYGQIPAARSRTLEAGARHGAARTRLDRIERRTGFALDLIGGGVTAGALGLGARLAEAGQITPAAAAISVFVALALAEAIAPIRRALTEIGRMAQAARRVEPALALPAAARSTTQLEPRPALHLEALGYAPRPGAPSLFAPLSATIAPGKTVALTGASGLGKSTVLLMAAGALTPSSGRVTLGGTDVATLAPETLHHTLVMVPQRHALIAGTIAENLRLAAPEASETELWQALEATCLADTIRARGGLEARLGPRGAGLSGGQARRLALARALLRRPAVLLLDEPTEGLDADTAARVLAGMRAALPEAAILIAAHRKVERDVATRMLQLRHSPA</sequence>
<feature type="domain" description="ABC transmembrane type-1" evidence="9">
    <location>
        <begin position="20"/>
        <end position="309"/>
    </location>
</feature>
<reference evidence="10 11" key="1">
    <citation type="submission" date="2017-09" db="EMBL/GenBank/DDBJ databases">
        <title>A multilocus sequence analysis scheme for characterization of bacteria in the genus Thioclava.</title>
        <authorList>
            <person name="Liu Y."/>
            <person name="Shao Z."/>
        </authorList>
    </citation>
    <scope>NUCLEOTIDE SEQUENCE [LARGE SCALE GENOMIC DNA]</scope>
    <source>
        <strain evidence="10 11">CAU 1312</strain>
    </source>
</reference>
<feature type="transmembrane region" description="Helical" evidence="7">
    <location>
        <begin position="278"/>
        <end position="300"/>
    </location>
</feature>
<dbReference type="Proteomes" id="UP000243507">
    <property type="component" value="Unassembled WGS sequence"/>
</dbReference>
<keyword evidence="2 7" id="KW-0812">Transmembrane</keyword>
<dbReference type="PROSITE" id="PS00211">
    <property type="entry name" value="ABC_TRANSPORTER_1"/>
    <property type="match status" value="1"/>
</dbReference>
<dbReference type="Gene3D" id="1.20.1560.10">
    <property type="entry name" value="ABC transporter type 1, transmembrane domain"/>
    <property type="match status" value="1"/>
</dbReference>
<dbReference type="InterPro" id="IPR003439">
    <property type="entry name" value="ABC_transporter-like_ATP-bd"/>
</dbReference>
<dbReference type="InterPro" id="IPR039421">
    <property type="entry name" value="Type_1_exporter"/>
</dbReference>
<gene>
    <name evidence="10" type="primary">cydC</name>
    <name evidence="10" type="ORF">CLN94_10555</name>
</gene>
<dbReference type="InterPro" id="IPR011527">
    <property type="entry name" value="ABC1_TM_dom"/>
</dbReference>
<feature type="transmembrane region" description="Helical" evidence="7">
    <location>
        <begin position="50"/>
        <end position="73"/>
    </location>
</feature>
<dbReference type="Gene3D" id="3.40.50.300">
    <property type="entry name" value="P-loop containing nucleotide triphosphate hydrolases"/>
    <property type="match status" value="1"/>
</dbReference>
<evidence type="ECO:0000256" key="4">
    <source>
        <dbReference type="ARBA" id="ARBA00022840"/>
    </source>
</evidence>
<protein>
    <submittedName>
        <fullName evidence="10">Thiol reductant ABC exporter subunit CydC</fullName>
    </submittedName>
</protein>
<dbReference type="NCBIfam" id="TIGR02868">
    <property type="entry name" value="CydC"/>
    <property type="match status" value="1"/>
</dbReference>
<evidence type="ECO:0000256" key="5">
    <source>
        <dbReference type="ARBA" id="ARBA00022989"/>
    </source>
</evidence>
<feature type="transmembrane region" description="Helical" evidence="7">
    <location>
        <begin position="21"/>
        <end position="44"/>
    </location>
</feature>
<comment type="caution">
    <text evidence="10">The sequence shown here is derived from an EMBL/GenBank/DDBJ whole genome shotgun (WGS) entry which is preliminary data.</text>
</comment>
<dbReference type="SUPFAM" id="SSF90123">
    <property type="entry name" value="ABC transporter transmembrane region"/>
    <property type="match status" value="1"/>
</dbReference>
<evidence type="ECO:0000256" key="3">
    <source>
        <dbReference type="ARBA" id="ARBA00022741"/>
    </source>
</evidence>
<dbReference type="PANTHER" id="PTHR24221:SF654">
    <property type="entry name" value="ATP-BINDING CASSETTE SUB-FAMILY B MEMBER 6"/>
    <property type="match status" value="1"/>
</dbReference>
<dbReference type="OrthoDB" id="5288404at2"/>
<dbReference type="SUPFAM" id="SSF52540">
    <property type="entry name" value="P-loop containing nucleoside triphosphate hydrolases"/>
    <property type="match status" value="1"/>
</dbReference>
<keyword evidence="11" id="KW-1185">Reference proteome</keyword>
<evidence type="ECO:0000313" key="10">
    <source>
        <dbReference type="EMBL" id="PCD76254.1"/>
    </source>
</evidence>